<organism evidence="1 2">
    <name type="scientific">Saitoella complicata (strain BCRC 22490 / CBS 7301 / JCM 7358 / NBRC 10748 / NRRL Y-17804)</name>
    <dbReference type="NCBI Taxonomy" id="698492"/>
    <lineage>
        <taxon>Eukaryota</taxon>
        <taxon>Fungi</taxon>
        <taxon>Dikarya</taxon>
        <taxon>Ascomycota</taxon>
        <taxon>Taphrinomycotina</taxon>
        <taxon>Taphrinomycotina incertae sedis</taxon>
        <taxon>Saitoella</taxon>
    </lineage>
</organism>
<dbReference type="AlphaFoldDB" id="A0A0E9NH95"/>
<accession>A0A0E9NH95</accession>
<comment type="caution">
    <text evidence="1">The sequence shown here is derived from an EMBL/GenBank/DDBJ whole genome shotgun (WGS) entry which is preliminary data.</text>
</comment>
<keyword evidence="2" id="KW-1185">Reference proteome</keyword>
<evidence type="ECO:0000313" key="1">
    <source>
        <dbReference type="EMBL" id="GAO48780.1"/>
    </source>
</evidence>
<name>A0A0E9NH95_SAICN</name>
<dbReference type="Proteomes" id="UP000033140">
    <property type="component" value="Unassembled WGS sequence"/>
</dbReference>
<gene>
    <name evidence="1" type="ORF">G7K_2949-t1</name>
</gene>
<reference evidence="1 2" key="1">
    <citation type="journal article" date="2011" name="J. Gen. Appl. Microbiol.">
        <title>Draft genome sequencing of the enigmatic yeast Saitoella complicata.</title>
        <authorList>
            <person name="Nishida H."/>
            <person name="Hamamoto M."/>
            <person name="Sugiyama J."/>
        </authorList>
    </citation>
    <scope>NUCLEOTIDE SEQUENCE [LARGE SCALE GENOMIC DNA]</scope>
    <source>
        <strain evidence="1 2">NRRL Y-17804</strain>
    </source>
</reference>
<protein>
    <submittedName>
        <fullName evidence="1">Uncharacterized protein</fullName>
    </submittedName>
</protein>
<reference evidence="1 2" key="3">
    <citation type="journal article" date="2015" name="Genome Announc.">
        <title>Draft Genome Sequence of the Archiascomycetous Yeast Saitoella complicata.</title>
        <authorList>
            <person name="Yamauchi K."/>
            <person name="Kondo S."/>
            <person name="Hamamoto M."/>
            <person name="Takahashi Y."/>
            <person name="Ogura Y."/>
            <person name="Hayashi T."/>
            <person name="Nishida H."/>
        </authorList>
    </citation>
    <scope>NUCLEOTIDE SEQUENCE [LARGE SCALE GENOMIC DNA]</scope>
    <source>
        <strain evidence="1 2">NRRL Y-17804</strain>
    </source>
</reference>
<sequence>MRALPSKNRAPTYKANFIQLVQIRSYCAIQVILLHRSIRHPLRFATNPPAAPQLTAALNSTSTSKTVTLSRLMLFIVNNYRNRHSWKVFQHSVFINNK</sequence>
<reference evidence="1 2" key="2">
    <citation type="journal article" date="2014" name="J. Gen. Appl. Microbiol.">
        <title>The early diverging ascomycetous budding yeast Saitoella complicata has three histone deacetylases belonging to the Clr6, Hos2, and Rpd3 lineages.</title>
        <authorList>
            <person name="Nishida H."/>
            <person name="Matsumoto T."/>
            <person name="Kondo S."/>
            <person name="Hamamoto M."/>
            <person name="Yoshikawa H."/>
        </authorList>
    </citation>
    <scope>NUCLEOTIDE SEQUENCE [LARGE SCALE GENOMIC DNA]</scope>
    <source>
        <strain evidence="1 2">NRRL Y-17804</strain>
    </source>
</reference>
<dbReference type="EMBL" id="BACD03000017">
    <property type="protein sequence ID" value="GAO48780.1"/>
    <property type="molecule type" value="Genomic_DNA"/>
</dbReference>
<evidence type="ECO:0000313" key="2">
    <source>
        <dbReference type="Proteomes" id="UP000033140"/>
    </source>
</evidence>
<proteinExistence type="predicted"/>